<dbReference type="GeneID" id="18814123"/>
<evidence type="ECO:0000313" key="1">
    <source>
        <dbReference type="EMBL" id="EGO29061.1"/>
    </source>
</evidence>
<accession>F8NGC6</accession>
<organism>
    <name type="scientific">Serpula lacrymans var. lacrymans (strain S7.9)</name>
    <name type="common">Dry rot fungus</name>
    <dbReference type="NCBI Taxonomy" id="578457"/>
    <lineage>
        <taxon>Eukaryota</taxon>
        <taxon>Fungi</taxon>
        <taxon>Dikarya</taxon>
        <taxon>Basidiomycota</taxon>
        <taxon>Agaricomycotina</taxon>
        <taxon>Agaricomycetes</taxon>
        <taxon>Agaricomycetidae</taxon>
        <taxon>Boletales</taxon>
        <taxon>Coniophorineae</taxon>
        <taxon>Serpulaceae</taxon>
        <taxon>Serpula</taxon>
    </lineage>
</organism>
<dbReference type="AlphaFoldDB" id="F8NGC6"/>
<dbReference type="HOGENOM" id="CLU_2185539_0_0_1"/>
<gene>
    <name evidence="1" type="ORF">SERLADRAFT_433075</name>
</gene>
<dbReference type="RefSeq" id="XP_007313303.1">
    <property type="nucleotide sequence ID" value="XM_007313241.1"/>
</dbReference>
<proteinExistence type="predicted"/>
<reference evidence="1" key="1">
    <citation type="submission" date="2011-04" db="EMBL/GenBank/DDBJ databases">
        <title>Evolution of plant cell wall degrading machinery underlies the functional diversity of forest fungi.</title>
        <authorList>
            <consortium name="US DOE Joint Genome Institute (JGI-PGF)"/>
            <person name="Eastwood D.C."/>
            <person name="Floudas D."/>
            <person name="Binder M."/>
            <person name="Majcherczyk A."/>
            <person name="Schneider P."/>
            <person name="Aerts A."/>
            <person name="Asiegbu F.O."/>
            <person name="Baker S.E."/>
            <person name="Barry K."/>
            <person name="Bendiksby M."/>
            <person name="Blumentritt M."/>
            <person name="Coutinho P.M."/>
            <person name="Cullen D."/>
            <person name="Cullen D."/>
            <person name="Gathman A."/>
            <person name="Goodell B."/>
            <person name="Henrissat B."/>
            <person name="Ihrmark K."/>
            <person name="Kauserud H."/>
            <person name="Kohler A."/>
            <person name="LaButti K."/>
            <person name="Lapidus A."/>
            <person name="Lavin J.L."/>
            <person name="Lee Y.-H."/>
            <person name="Lindquist E."/>
            <person name="Lilly W."/>
            <person name="Lucas S."/>
            <person name="Morin E."/>
            <person name="Murat C."/>
            <person name="Oguiza J.A."/>
            <person name="Park J."/>
            <person name="Pisabarro A.G."/>
            <person name="Riley R."/>
            <person name="Rosling A."/>
            <person name="Salamov A."/>
            <person name="Schmidt O."/>
            <person name="Schmutz J."/>
            <person name="Skrede I."/>
            <person name="Stenlid J."/>
            <person name="Wiebenga A."/>
            <person name="Xie X."/>
            <person name="Kues U."/>
            <person name="Hibbett D.S."/>
            <person name="Hoffmeister D."/>
            <person name="Hogberg N."/>
            <person name="Martin F."/>
            <person name="Grigoriev I.V."/>
            <person name="Watkinson S.C."/>
        </authorList>
    </citation>
    <scope>NUCLEOTIDE SEQUENCE</scope>
    <source>
        <strain evidence="1">S7.9</strain>
    </source>
</reference>
<dbReference type="EMBL" id="GL945429">
    <property type="protein sequence ID" value="EGO29061.1"/>
    <property type="molecule type" value="Genomic_DNA"/>
</dbReference>
<name>F8NGC6_SERL9</name>
<protein>
    <submittedName>
        <fullName evidence="1">Uncharacterized protein</fullName>
    </submittedName>
</protein>
<sequence length="109" mass="11235">MPKVPNGKAKAILITIPRGTVPVWHTNVQNWGIYSVTPGSVAWAAVISVAVAENPGPSVAQSGPAVAPGLVDAEVEVSEVSLSANVRGKRGRKVTGTSGYQCATTRSQK</sequence>
<dbReference type="KEGG" id="sla:SERLADRAFT_433075"/>
<dbReference type="Proteomes" id="UP000008064">
    <property type="component" value="Unassembled WGS sequence"/>
</dbReference>